<dbReference type="SUPFAM" id="SSF55781">
    <property type="entry name" value="GAF domain-like"/>
    <property type="match status" value="2"/>
</dbReference>
<dbReference type="SMART" id="SM00065">
    <property type="entry name" value="GAF"/>
    <property type="match status" value="2"/>
</dbReference>
<evidence type="ECO:0000313" key="2">
    <source>
        <dbReference type="EMBL" id="MBW4434704.1"/>
    </source>
</evidence>
<organism evidence="2 3">
    <name type="scientific">Pelatocladus maniniholoensis HA4357-MV3</name>
    <dbReference type="NCBI Taxonomy" id="1117104"/>
    <lineage>
        <taxon>Bacteria</taxon>
        <taxon>Bacillati</taxon>
        <taxon>Cyanobacteriota</taxon>
        <taxon>Cyanophyceae</taxon>
        <taxon>Nostocales</taxon>
        <taxon>Nostocaceae</taxon>
        <taxon>Pelatocladus</taxon>
    </lineage>
</organism>
<evidence type="ECO:0000259" key="1">
    <source>
        <dbReference type="PROSITE" id="PS50046"/>
    </source>
</evidence>
<dbReference type="EMBL" id="JAHHHW010000140">
    <property type="protein sequence ID" value="MBW4434704.1"/>
    <property type="molecule type" value="Genomic_DNA"/>
</dbReference>
<dbReference type="InterPro" id="IPR016132">
    <property type="entry name" value="Phyto_chromo_attachment"/>
</dbReference>
<dbReference type="PROSITE" id="PS50046">
    <property type="entry name" value="PHYTOCHROME_2"/>
    <property type="match status" value="2"/>
</dbReference>
<dbReference type="Gene3D" id="3.30.450.40">
    <property type="match status" value="2"/>
</dbReference>
<name>A0A9E3HBT8_9NOST</name>
<dbReference type="Proteomes" id="UP000813215">
    <property type="component" value="Unassembled WGS sequence"/>
</dbReference>
<reference evidence="2" key="2">
    <citation type="journal article" date="2022" name="Microbiol. Resour. Announc.">
        <title>Metagenome Sequencing to Explore Phylogenomics of Terrestrial Cyanobacteria.</title>
        <authorList>
            <person name="Ward R.D."/>
            <person name="Stajich J.E."/>
            <person name="Johansen J.R."/>
            <person name="Huntemann M."/>
            <person name="Clum A."/>
            <person name="Foster B."/>
            <person name="Foster B."/>
            <person name="Roux S."/>
            <person name="Palaniappan K."/>
            <person name="Varghese N."/>
            <person name="Mukherjee S."/>
            <person name="Reddy T.B.K."/>
            <person name="Daum C."/>
            <person name="Copeland A."/>
            <person name="Chen I.A."/>
            <person name="Ivanova N.N."/>
            <person name="Kyrpides N.C."/>
            <person name="Shapiro N."/>
            <person name="Eloe-Fadrosh E.A."/>
            <person name="Pietrasiak N."/>
        </authorList>
    </citation>
    <scope>NUCLEOTIDE SEQUENCE</scope>
    <source>
        <strain evidence="2">HA4357-MV3</strain>
    </source>
</reference>
<feature type="domain" description="Phytochrome chromophore attachment site" evidence="1">
    <location>
        <begin position="43"/>
        <end position="185"/>
    </location>
</feature>
<evidence type="ECO:0000313" key="3">
    <source>
        <dbReference type="Proteomes" id="UP000813215"/>
    </source>
</evidence>
<protein>
    <submittedName>
        <fullName evidence="2">GAF domain-containing protein</fullName>
    </submittedName>
</protein>
<dbReference type="InterPro" id="IPR003018">
    <property type="entry name" value="GAF"/>
</dbReference>
<dbReference type="AlphaFoldDB" id="A0A9E3HBT8"/>
<reference evidence="2" key="1">
    <citation type="submission" date="2021-05" db="EMBL/GenBank/DDBJ databases">
        <authorList>
            <person name="Pietrasiak N."/>
            <person name="Ward R."/>
            <person name="Stajich J.E."/>
            <person name="Kurbessoian T."/>
        </authorList>
    </citation>
    <scope>NUCLEOTIDE SEQUENCE</scope>
    <source>
        <strain evidence="2">HA4357-MV3</strain>
    </source>
</reference>
<dbReference type="InterPro" id="IPR029016">
    <property type="entry name" value="GAF-like_dom_sf"/>
</dbReference>
<dbReference type="Pfam" id="PF01590">
    <property type="entry name" value="GAF"/>
    <property type="match status" value="2"/>
</dbReference>
<comment type="caution">
    <text evidence="2">The sequence shown here is derived from an EMBL/GenBank/DDBJ whole genome shotgun (WGS) entry which is preliminary data.</text>
</comment>
<gene>
    <name evidence="2" type="ORF">KME28_24070</name>
</gene>
<proteinExistence type="predicted"/>
<sequence>MEQRRLLDQLNTNLESPLPENNNFLQYVKVFSEVTANIRASVDLETIFQTTNKKVCELLQIDRVAVYRFNSDWGGEFVQNYEFISQNWKTLLTHNSTTIWDDTYLQETQGGRYRNNDTFAVDDIYQINHSPCHIQLLEQLYIKAYAIAPIFVDKKLWGLLAAYQLSESRQWQKFEVQFLHQIADQLGLALQQAKLLAQVSQQNFDLQKVIDQRQILSEITAKMRALVDLETIFQTTNKKVCELLQIDRVAVYCFNSDWGGEFVQNYEFISQNWKTLLTHNSTTIWDDTYLQETRGGRYRNNETFAVDDIYQTNHSPCHIQLLEQFYIKAYAIAPIFVGKKLWGLLAAYQLSESRQWQKSEVQFLHQIADQFGLALQQADLQKLAERYNSLSNFLLKKGQFLEIAREDIQRYVEKNQPLIK</sequence>
<accession>A0A9E3HBT8</accession>
<feature type="domain" description="Phytochrome chromophore attachment site" evidence="1">
    <location>
        <begin position="228"/>
        <end position="370"/>
    </location>
</feature>